<keyword evidence="2" id="KW-0648">Protein biosynthesis</keyword>
<dbReference type="PANTHER" id="PTHR30437:SF6">
    <property type="entry name" value="TRANSCRIPTION ELONGATION FACTOR GREB"/>
    <property type="match status" value="1"/>
</dbReference>
<name>A0A5D0QNS2_9FLAO</name>
<dbReference type="RefSeq" id="WP_066252442.1">
    <property type="nucleotide sequence ID" value="NZ_VSKL01000008.1"/>
</dbReference>
<dbReference type="GO" id="GO:0070063">
    <property type="term" value="F:RNA polymerase binding"/>
    <property type="evidence" value="ECO:0007669"/>
    <property type="project" value="InterPro"/>
</dbReference>
<dbReference type="PANTHER" id="PTHR30437">
    <property type="entry name" value="TRANSCRIPTION ELONGATION FACTOR GREA"/>
    <property type="match status" value="1"/>
</dbReference>
<dbReference type="Pfam" id="PF01272">
    <property type="entry name" value="GreA_GreB"/>
    <property type="match status" value="1"/>
</dbReference>
<accession>A0A5D0QNS2</accession>
<gene>
    <name evidence="2" type="ORF">ES675_15400</name>
</gene>
<dbReference type="AlphaFoldDB" id="A0A5D0QNS2"/>
<dbReference type="InterPro" id="IPR023459">
    <property type="entry name" value="Tscrpt_elong_fac_GreA/B_fam"/>
</dbReference>
<evidence type="ECO:0000313" key="3">
    <source>
        <dbReference type="Proteomes" id="UP000324358"/>
    </source>
</evidence>
<dbReference type="OrthoDB" id="1094048at2"/>
<evidence type="ECO:0000259" key="1">
    <source>
        <dbReference type="Pfam" id="PF01272"/>
    </source>
</evidence>
<evidence type="ECO:0000313" key="2">
    <source>
        <dbReference type="EMBL" id="TYB70555.1"/>
    </source>
</evidence>
<reference evidence="2 3" key="1">
    <citation type="submission" date="2019-08" db="EMBL/GenBank/DDBJ databases">
        <title>Genomes of Antarctic Bizionia species.</title>
        <authorList>
            <person name="Bowman J.P."/>
        </authorList>
    </citation>
    <scope>NUCLEOTIDE SEQUENCE [LARGE SCALE GENOMIC DNA]</scope>
    <source>
        <strain evidence="2 3">APA-1</strain>
    </source>
</reference>
<feature type="domain" description="Transcription elongation factor GreA/GreB C-terminal" evidence="1">
    <location>
        <begin position="90"/>
        <end position="166"/>
    </location>
</feature>
<dbReference type="Proteomes" id="UP000324358">
    <property type="component" value="Unassembled WGS sequence"/>
</dbReference>
<dbReference type="SUPFAM" id="SSF54534">
    <property type="entry name" value="FKBP-like"/>
    <property type="match status" value="1"/>
</dbReference>
<proteinExistence type="predicted"/>
<keyword evidence="2" id="KW-0251">Elongation factor</keyword>
<organism evidence="2 3">
    <name type="scientific">Bizionia algoritergicola</name>
    <dbReference type="NCBI Taxonomy" id="291187"/>
    <lineage>
        <taxon>Bacteria</taxon>
        <taxon>Pseudomonadati</taxon>
        <taxon>Bacteroidota</taxon>
        <taxon>Flavobacteriia</taxon>
        <taxon>Flavobacteriales</taxon>
        <taxon>Flavobacteriaceae</taxon>
        <taxon>Bizionia</taxon>
    </lineage>
</organism>
<dbReference type="InterPro" id="IPR001437">
    <property type="entry name" value="Tscrpt_elong_fac_GreA/B_C"/>
</dbReference>
<comment type="caution">
    <text evidence="2">The sequence shown here is derived from an EMBL/GenBank/DDBJ whole genome shotgun (WGS) entry which is preliminary data.</text>
</comment>
<dbReference type="GO" id="GO:0006354">
    <property type="term" value="P:DNA-templated transcription elongation"/>
    <property type="evidence" value="ECO:0007669"/>
    <property type="project" value="TreeGrafter"/>
</dbReference>
<keyword evidence="3" id="KW-1185">Reference proteome</keyword>
<dbReference type="PIRSF" id="PIRSF006092">
    <property type="entry name" value="GreA_GreB"/>
    <property type="match status" value="1"/>
</dbReference>
<dbReference type="GO" id="GO:0003677">
    <property type="term" value="F:DNA binding"/>
    <property type="evidence" value="ECO:0007669"/>
    <property type="project" value="InterPro"/>
</dbReference>
<dbReference type="GO" id="GO:0032784">
    <property type="term" value="P:regulation of DNA-templated transcription elongation"/>
    <property type="evidence" value="ECO:0007669"/>
    <property type="project" value="InterPro"/>
</dbReference>
<dbReference type="EMBL" id="VSKL01000008">
    <property type="protein sequence ID" value="TYB70555.1"/>
    <property type="molecule type" value="Genomic_DNA"/>
</dbReference>
<sequence>MSRGFVKEDDQEEIPFVAPRADLPEGVTNYVTQNGMDMLLSEKQVFADEKEQLDISDEKERRIAINHINAKLQLLTNRIATAKIVDLSKQPQDEIRFGALITLKIGSAKTSQKYQIVGVDEADIAKGKISFISPIARLLTDKKVGDQAILKLAKEDRVFEIMGISYEN</sequence>
<protein>
    <submittedName>
        <fullName evidence="2">Transcription elongation factor GreA</fullName>
    </submittedName>
</protein>
<dbReference type="Gene3D" id="3.10.50.30">
    <property type="entry name" value="Transcription elongation factor, GreA/GreB, C-terminal domain"/>
    <property type="match status" value="1"/>
</dbReference>
<dbReference type="InterPro" id="IPR036953">
    <property type="entry name" value="GreA/GreB_C_sf"/>
</dbReference>
<dbReference type="GO" id="GO:0003746">
    <property type="term" value="F:translation elongation factor activity"/>
    <property type="evidence" value="ECO:0007669"/>
    <property type="project" value="UniProtKB-KW"/>
</dbReference>